<dbReference type="GO" id="GO:0006412">
    <property type="term" value="P:translation"/>
    <property type="evidence" value="ECO:0007669"/>
    <property type="project" value="InterPro"/>
</dbReference>
<comment type="similarity">
    <text evidence="1">Belongs to the universal ribosomal protein uL4 family.</text>
</comment>
<dbReference type="InterPro" id="IPR023574">
    <property type="entry name" value="Ribosomal_uL4_dom_sf"/>
</dbReference>
<evidence type="ECO:0000313" key="7">
    <source>
        <dbReference type="Proteomes" id="UP000224854"/>
    </source>
</evidence>
<keyword evidence="2" id="KW-0689">Ribosomal protein</keyword>
<evidence type="ECO:0000256" key="5">
    <source>
        <dbReference type="SAM" id="MobiDB-lite"/>
    </source>
</evidence>
<proteinExistence type="inferred from homology"/>
<comment type="caution">
    <text evidence="6">The sequence shown here is derived from an EMBL/GenBank/DDBJ whole genome shotgun (WGS) entry which is preliminary data.</text>
</comment>
<accession>A0A2C5ZBS3</accession>
<protein>
    <recommendedName>
        <fullName evidence="4">Large ribosomal subunit protein uL4m</fullName>
    </recommendedName>
</protein>
<evidence type="ECO:0000313" key="6">
    <source>
        <dbReference type="EMBL" id="PHH76631.1"/>
    </source>
</evidence>
<dbReference type="Gene3D" id="3.40.1370.10">
    <property type="match status" value="1"/>
</dbReference>
<dbReference type="AlphaFoldDB" id="A0A2C5ZBS3"/>
<dbReference type="PANTHER" id="PTHR10746:SF6">
    <property type="entry name" value="LARGE RIBOSOMAL SUBUNIT PROTEIN UL4M"/>
    <property type="match status" value="1"/>
</dbReference>
<dbReference type="PANTHER" id="PTHR10746">
    <property type="entry name" value="50S RIBOSOMAL PROTEIN L4"/>
    <property type="match status" value="1"/>
</dbReference>
<keyword evidence="3" id="KW-0687">Ribonucleoprotein</keyword>
<dbReference type="GO" id="GO:0005840">
    <property type="term" value="C:ribosome"/>
    <property type="evidence" value="ECO:0007669"/>
    <property type="project" value="UniProtKB-KW"/>
</dbReference>
<sequence length="280" mass="31629">MRTMATAPTGSAQSLLQSWYPTTTVPLTIHSFPSLEPVSLEHWSTQHLHLPLRRDLLYRAICYEGDSHRQGSASSKTRYQVAGSHTKIRPQKGSGLARAGTRQSPIFRGGGKPFGPHPRDFSTRLNKKIYDQAWRTALSYRYRRGELIVCQDGMDFDFPSMLHHIPKRGINKPIHDAYIRKYMTGILKELQLTGRTLFITAGRRRGNLHQGMLLAPRLGRVLDLADVDVKDLLETRKVVMERSVLRDMISQHQSDLVSNIVIHGAAHKGPPLGVEMLPKQ</sequence>
<dbReference type="OrthoDB" id="275876at2759"/>
<dbReference type="GO" id="GO:1990904">
    <property type="term" value="C:ribonucleoprotein complex"/>
    <property type="evidence" value="ECO:0007669"/>
    <property type="project" value="UniProtKB-KW"/>
</dbReference>
<feature type="region of interest" description="Disordered" evidence="5">
    <location>
        <begin position="67"/>
        <end position="99"/>
    </location>
</feature>
<dbReference type="GO" id="GO:0003735">
    <property type="term" value="F:structural constituent of ribosome"/>
    <property type="evidence" value="ECO:0007669"/>
    <property type="project" value="InterPro"/>
</dbReference>
<evidence type="ECO:0000256" key="2">
    <source>
        <dbReference type="ARBA" id="ARBA00022980"/>
    </source>
</evidence>
<dbReference type="SUPFAM" id="SSF52166">
    <property type="entry name" value="Ribosomal protein L4"/>
    <property type="match status" value="1"/>
</dbReference>
<gene>
    <name evidence="6" type="ORF">CDD82_3904</name>
</gene>
<evidence type="ECO:0000256" key="1">
    <source>
        <dbReference type="ARBA" id="ARBA00010528"/>
    </source>
</evidence>
<reference evidence="6 7" key="1">
    <citation type="submission" date="2017-06" db="EMBL/GenBank/DDBJ databases">
        <title>Ant-infecting Ophiocordyceps genomes reveal a high diversity of potential behavioral manipulation genes and a possible major role for enterotoxins.</title>
        <authorList>
            <person name="De Bekker C."/>
            <person name="Evans H.C."/>
            <person name="Brachmann A."/>
            <person name="Hughes D.P."/>
        </authorList>
    </citation>
    <scope>NUCLEOTIDE SEQUENCE [LARGE SCALE GENOMIC DNA]</scope>
    <source>
        <strain evidence="6 7">1348a</strain>
    </source>
</reference>
<name>A0A2C5ZBS3_9HYPO</name>
<dbReference type="EMBL" id="NJEU01000307">
    <property type="protein sequence ID" value="PHH76631.1"/>
    <property type="molecule type" value="Genomic_DNA"/>
</dbReference>
<keyword evidence="7" id="KW-1185">Reference proteome</keyword>
<evidence type="ECO:0000256" key="3">
    <source>
        <dbReference type="ARBA" id="ARBA00023274"/>
    </source>
</evidence>
<organism evidence="6 7">
    <name type="scientific">Ophiocordyceps australis</name>
    <dbReference type="NCBI Taxonomy" id="1399860"/>
    <lineage>
        <taxon>Eukaryota</taxon>
        <taxon>Fungi</taxon>
        <taxon>Dikarya</taxon>
        <taxon>Ascomycota</taxon>
        <taxon>Pezizomycotina</taxon>
        <taxon>Sordariomycetes</taxon>
        <taxon>Hypocreomycetidae</taxon>
        <taxon>Hypocreales</taxon>
        <taxon>Ophiocordycipitaceae</taxon>
        <taxon>Ophiocordyceps</taxon>
    </lineage>
</organism>
<dbReference type="Pfam" id="PF00573">
    <property type="entry name" value="Ribosomal_L4"/>
    <property type="match status" value="1"/>
</dbReference>
<evidence type="ECO:0000256" key="4">
    <source>
        <dbReference type="ARBA" id="ARBA00040565"/>
    </source>
</evidence>
<dbReference type="InterPro" id="IPR002136">
    <property type="entry name" value="Ribosomal_uL4"/>
</dbReference>
<dbReference type="InterPro" id="IPR013005">
    <property type="entry name" value="Ribosomal_uL4-like"/>
</dbReference>
<dbReference type="Proteomes" id="UP000224854">
    <property type="component" value="Unassembled WGS sequence"/>
</dbReference>